<evidence type="ECO:0000313" key="2">
    <source>
        <dbReference type="EMBL" id="HAJ0998348.1"/>
    </source>
</evidence>
<name>A0A0K4LA35_ECOLX</name>
<organism evidence="2">
    <name type="scientific">Escherichia coli</name>
    <dbReference type="NCBI Taxonomy" id="562"/>
    <lineage>
        <taxon>Bacteria</taxon>
        <taxon>Pseudomonadati</taxon>
        <taxon>Pseudomonadota</taxon>
        <taxon>Gammaproteobacteria</taxon>
        <taxon>Enterobacterales</taxon>
        <taxon>Enterobacteriaceae</taxon>
        <taxon>Escherichia</taxon>
    </lineage>
</organism>
<feature type="compositionally biased region" description="Basic and acidic residues" evidence="1">
    <location>
        <begin position="49"/>
        <end position="60"/>
    </location>
</feature>
<sequence length="60" mass="6736">MRRGRVFILFPAHGNLPDSPGLFFTGIILLISCPGTTAQNHMPEQDTVSGEHEGQYQWEH</sequence>
<evidence type="ECO:0000256" key="1">
    <source>
        <dbReference type="SAM" id="MobiDB-lite"/>
    </source>
</evidence>
<reference evidence="2" key="1">
    <citation type="journal article" date="2018" name="Genome Biol.">
        <title>SKESA: strategic k-mer extension for scrupulous assemblies.</title>
        <authorList>
            <person name="Souvorov A."/>
            <person name="Agarwala R."/>
            <person name="Lipman D.J."/>
        </authorList>
    </citation>
    <scope>NUCLEOTIDE SEQUENCE [LARGE SCALE GENOMIC DNA]</scope>
    <source>
        <strain evidence="2">EC00605</strain>
    </source>
</reference>
<reference evidence="2" key="2">
    <citation type="submission" date="2019-09" db="EMBL/GenBank/DDBJ databases">
        <authorList>
            <consortium name="NCBI Pathogen Detection Project"/>
        </authorList>
    </citation>
    <scope>NUCLEOTIDE SEQUENCE</scope>
    <source>
        <strain evidence="2">EC00605</strain>
    </source>
</reference>
<feature type="region of interest" description="Disordered" evidence="1">
    <location>
        <begin position="39"/>
        <end position="60"/>
    </location>
</feature>
<dbReference type="EMBL" id="DABGZR010000041">
    <property type="protein sequence ID" value="HAJ0998348.1"/>
    <property type="molecule type" value="Genomic_DNA"/>
</dbReference>
<feature type="compositionally biased region" description="Polar residues" evidence="1">
    <location>
        <begin position="39"/>
        <end position="48"/>
    </location>
</feature>
<dbReference type="PROSITE" id="PS51257">
    <property type="entry name" value="PROKAR_LIPOPROTEIN"/>
    <property type="match status" value="1"/>
</dbReference>
<proteinExistence type="predicted"/>
<gene>
    <name evidence="2" type="ORF">HL601_22585</name>
</gene>
<comment type="caution">
    <text evidence="2">The sequence shown here is derived from an EMBL/GenBank/DDBJ whole genome shotgun (WGS) entry which is preliminary data.</text>
</comment>
<protein>
    <submittedName>
        <fullName evidence="2">Uncharacterized protein</fullName>
    </submittedName>
</protein>
<accession>A0A0K4LA35</accession>
<dbReference type="AlphaFoldDB" id="A0A0K4LA35"/>